<evidence type="ECO:0000256" key="2">
    <source>
        <dbReference type="PROSITE-ProRule" id="PRU00626"/>
    </source>
</evidence>
<dbReference type="STRING" id="1218492.JG30_05680"/>
<evidence type="ECO:0000256" key="1">
    <source>
        <dbReference type="ARBA" id="ARBA00022884"/>
    </source>
</evidence>
<dbReference type="RefSeq" id="WP_046316027.1">
    <property type="nucleotide sequence ID" value="NZ_JBHSZT010000001.1"/>
</dbReference>
<dbReference type="PATRIC" id="fig|1218492.5.peg.694"/>
<evidence type="ECO:0000313" key="4">
    <source>
        <dbReference type="EMBL" id="KJY62364.1"/>
    </source>
</evidence>
<protein>
    <submittedName>
        <fullName evidence="4">YhbY family putative RNA-binding protein</fullName>
    </submittedName>
</protein>
<evidence type="ECO:0000259" key="3">
    <source>
        <dbReference type="PROSITE" id="PS51295"/>
    </source>
</evidence>
<dbReference type="PROSITE" id="PS51295">
    <property type="entry name" value="CRM"/>
    <property type="match status" value="1"/>
</dbReference>
<dbReference type="Gene3D" id="3.30.110.60">
    <property type="entry name" value="YhbY-like"/>
    <property type="match status" value="1"/>
</dbReference>
<proteinExistence type="predicted"/>
<evidence type="ECO:0000313" key="5">
    <source>
        <dbReference type="Proteomes" id="UP000033558"/>
    </source>
</evidence>
<dbReference type="SUPFAM" id="SSF75471">
    <property type="entry name" value="YhbY-like"/>
    <property type="match status" value="1"/>
</dbReference>
<dbReference type="Proteomes" id="UP000033558">
    <property type="component" value="Unassembled WGS sequence"/>
</dbReference>
<gene>
    <name evidence="4" type="ORF">JG30_05680</name>
</gene>
<dbReference type="InterPro" id="IPR035920">
    <property type="entry name" value="YhbY-like_sf"/>
</dbReference>
<name>A0A0F4LVM9_9LACO</name>
<keyword evidence="5" id="KW-1185">Reference proteome</keyword>
<dbReference type="GO" id="GO:0003723">
    <property type="term" value="F:RNA binding"/>
    <property type="evidence" value="ECO:0007669"/>
    <property type="project" value="UniProtKB-UniRule"/>
</dbReference>
<dbReference type="HOGENOM" id="CLU_095994_1_0_9"/>
<dbReference type="PANTHER" id="PTHR40065:SF3">
    <property type="entry name" value="RNA-BINDING PROTEIN YHBY"/>
    <property type="match status" value="1"/>
</dbReference>
<keyword evidence="1 2" id="KW-0694">RNA-binding</keyword>
<comment type="caution">
    <text evidence="4">The sequence shown here is derived from an EMBL/GenBank/DDBJ whole genome shotgun (WGS) entry which is preliminary data.</text>
</comment>
<dbReference type="PANTHER" id="PTHR40065">
    <property type="entry name" value="RNA-BINDING PROTEIN YHBY"/>
    <property type="match status" value="1"/>
</dbReference>
<feature type="domain" description="CRM" evidence="3">
    <location>
        <begin position="1"/>
        <end position="97"/>
    </location>
</feature>
<organism evidence="4 5">
    <name type="scientific">Bombilactobacillus mellifer</name>
    <dbReference type="NCBI Taxonomy" id="1218492"/>
    <lineage>
        <taxon>Bacteria</taxon>
        <taxon>Bacillati</taxon>
        <taxon>Bacillota</taxon>
        <taxon>Bacilli</taxon>
        <taxon>Lactobacillales</taxon>
        <taxon>Lactobacillaceae</taxon>
        <taxon>Bombilactobacillus</taxon>
    </lineage>
</organism>
<dbReference type="SMART" id="SM01103">
    <property type="entry name" value="CRS1_YhbY"/>
    <property type="match status" value="1"/>
</dbReference>
<dbReference type="InterPro" id="IPR051925">
    <property type="entry name" value="RNA-binding_domain"/>
</dbReference>
<accession>A0A0F4LVM9</accession>
<dbReference type="InterPro" id="IPR001890">
    <property type="entry name" value="RNA-binding_CRM"/>
</dbReference>
<reference evidence="4 5" key="1">
    <citation type="submission" date="2015-01" db="EMBL/GenBank/DDBJ databases">
        <title>Comparative genomics of the lactic acid bacteria isolated from the honey bee gut.</title>
        <authorList>
            <person name="Ellegaard K.M."/>
            <person name="Tamarit D."/>
            <person name="Javelind E."/>
            <person name="Olofsson T."/>
            <person name="Andersson S.G."/>
            <person name="Vasquez A."/>
        </authorList>
    </citation>
    <scope>NUCLEOTIDE SEQUENCE [LARGE SCALE GENOMIC DNA]</scope>
    <source>
        <strain evidence="4 5">Bin4</strain>
    </source>
</reference>
<dbReference type="OrthoDB" id="9797519at2"/>
<sequence length="104" mass="11915">MLNKQQQRFLKKRAQKLPASLQIGKNGLAVTNLEQLQQQLNNQELVKVSVLQNAIVSPIDVITAVQNFDRRILKIQAIGRVIVFYKRAPQKAKRNLSLEVDQIR</sequence>
<dbReference type="AlphaFoldDB" id="A0A0F4LVM9"/>
<dbReference type="Pfam" id="PF01985">
    <property type="entry name" value="CRS1_YhbY"/>
    <property type="match status" value="1"/>
</dbReference>
<dbReference type="EMBL" id="JXJQ01000006">
    <property type="protein sequence ID" value="KJY62364.1"/>
    <property type="molecule type" value="Genomic_DNA"/>
</dbReference>